<dbReference type="AlphaFoldDB" id="A0A9P8W1M8"/>
<dbReference type="InterPro" id="IPR029041">
    <property type="entry name" value="FAD-linked_oxidoreductase-like"/>
</dbReference>
<dbReference type="EMBL" id="JAGPYM010000014">
    <property type="protein sequence ID" value="KAH6887737.1"/>
    <property type="molecule type" value="Genomic_DNA"/>
</dbReference>
<dbReference type="InterPro" id="IPR002872">
    <property type="entry name" value="Proline_DH_dom"/>
</dbReference>
<keyword evidence="4 5" id="KW-0642">Proline metabolism</keyword>
<comment type="similarity">
    <text evidence="1 5">Belongs to the proline oxidase family.</text>
</comment>
<comment type="function">
    <text evidence="5">Converts proline to delta-1-pyrroline-5-carboxylate.</text>
</comment>
<feature type="region of interest" description="Disordered" evidence="6">
    <location>
        <begin position="43"/>
        <end position="70"/>
    </location>
</feature>
<evidence type="ECO:0000313" key="8">
    <source>
        <dbReference type="EMBL" id="KAH6887737.1"/>
    </source>
</evidence>
<dbReference type="Gene3D" id="3.20.20.220">
    <property type="match status" value="1"/>
</dbReference>
<feature type="domain" description="Proline dehydrogenase" evidence="7">
    <location>
        <begin position="150"/>
        <end position="470"/>
    </location>
</feature>
<dbReference type="Pfam" id="PF01619">
    <property type="entry name" value="Pro_dh"/>
    <property type="match status" value="1"/>
</dbReference>
<evidence type="ECO:0000256" key="4">
    <source>
        <dbReference type="ARBA" id="ARBA00023062"/>
    </source>
</evidence>
<accession>A0A9P8W1M8</accession>
<dbReference type="PANTHER" id="PTHR13914">
    <property type="entry name" value="PROLINE OXIDASE"/>
    <property type="match status" value="1"/>
</dbReference>
<name>A0A9P8W1M8_9HYPO</name>
<organism evidence="8 9">
    <name type="scientific">Thelonectria olida</name>
    <dbReference type="NCBI Taxonomy" id="1576542"/>
    <lineage>
        <taxon>Eukaryota</taxon>
        <taxon>Fungi</taxon>
        <taxon>Dikarya</taxon>
        <taxon>Ascomycota</taxon>
        <taxon>Pezizomycotina</taxon>
        <taxon>Sordariomycetes</taxon>
        <taxon>Hypocreomycetidae</taxon>
        <taxon>Hypocreales</taxon>
        <taxon>Nectriaceae</taxon>
        <taxon>Thelonectria</taxon>
    </lineage>
</organism>
<dbReference type="GO" id="GO:0004657">
    <property type="term" value="F:proline dehydrogenase activity"/>
    <property type="evidence" value="ECO:0007669"/>
    <property type="project" value="UniProtKB-EC"/>
</dbReference>
<dbReference type="SUPFAM" id="SSF51730">
    <property type="entry name" value="FAD-linked oxidoreductase"/>
    <property type="match status" value="1"/>
</dbReference>
<comment type="catalytic activity">
    <reaction evidence="5">
        <text>L-proline + a quinone = (S)-1-pyrroline-5-carboxylate + a quinol + H(+)</text>
        <dbReference type="Rhea" id="RHEA:23784"/>
        <dbReference type="ChEBI" id="CHEBI:15378"/>
        <dbReference type="ChEBI" id="CHEBI:17388"/>
        <dbReference type="ChEBI" id="CHEBI:24646"/>
        <dbReference type="ChEBI" id="CHEBI:60039"/>
        <dbReference type="ChEBI" id="CHEBI:132124"/>
        <dbReference type="EC" id="1.5.5.2"/>
    </reaction>
</comment>
<dbReference type="EC" id="1.5.5.2" evidence="2 5"/>
<evidence type="ECO:0000256" key="5">
    <source>
        <dbReference type="RuleBase" id="RU364054"/>
    </source>
</evidence>
<dbReference type="PANTHER" id="PTHR13914:SF30">
    <property type="entry name" value="PROLINE DEHYDROGENASE"/>
    <property type="match status" value="1"/>
</dbReference>
<evidence type="ECO:0000256" key="6">
    <source>
        <dbReference type="SAM" id="MobiDB-lite"/>
    </source>
</evidence>
<dbReference type="Proteomes" id="UP000777438">
    <property type="component" value="Unassembled WGS sequence"/>
</dbReference>
<keyword evidence="3 5" id="KW-0560">Oxidoreductase</keyword>
<sequence>MSLARGRGSCRPLRLASSHITLDPRLASIAILTLRASPSSRRLIHSSERRTNTLAESHIPLPDPLPPNMGSSSRSAPLGVLSLTMILRSLATTIVSSSPILLPPSLRIMGLLANSSNPLLNPDKNPLLRLFLKKTFYAQFCAGENAPEVRETIANLKQIGFTGVILCYAKEVVLSKEQAANLGVGQETEDAVKNEILPWAEGTLETVRLVHPGDYVALKFTGAGSVALAQLKARQGATPTLHKAIDDICKLAQDRGVRLLFDAEQDMLQDGIDDWTLEFSRKYNRDTKDPVIYGTYQAYKKGAPEILSNHLALAQKEDFSLGVKLVRGAYLGSDPRHLFHDTKEDTDKCYDALAASVLKRQWTSAVKGEGEYPAASLMIASHNAESVRQARAICDAGAAKSDVSFAQLQGMADEVSCELVEAGQVAREEKGDKAPALPAYKYLVWGTTGECMKYLLRRAQENKDAVQRTRDSRDAMWGELVRRCKSVVGLA</sequence>
<evidence type="ECO:0000256" key="1">
    <source>
        <dbReference type="ARBA" id="ARBA00005869"/>
    </source>
</evidence>
<comment type="cofactor">
    <cofactor evidence="5">
        <name>FAD</name>
        <dbReference type="ChEBI" id="CHEBI:57692"/>
    </cofactor>
</comment>
<evidence type="ECO:0000259" key="7">
    <source>
        <dbReference type="Pfam" id="PF01619"/>
    </source>
</evidence>
<protein>
    <recommendedName>
        <fullName evidence="2 5">Proline dehydrogenase</fullName>
        <ecNumber evidence="2 5">1.5.5.2</ecNumber>
    </recommendedName>
</protein>
<keyword evidence="9" id="KW-1185">Reference proteome</keyword>
<dbReference type="GO" id="GO:0010133">
    <property type="term" value="P:L-proline catabolic process to L-glutamate"/>
    <property type="evidence" value="ECO:0007669"/>
    <property type="project" value="TreeGrafter"/>
</dbReference>
<keyword evidence="5" id="KW-0274">FAD</keyword>
<evidence type="ECO:0000256" key="3">
    <source>
        <dbReference type="ARBA" id="ARBA00023002"/>
    </source>
</evidence>
<dbReference type="GO" id="GO:0071949">
    <property type="term" value="F:FAD binding"/>
    <property type="evidence" value="ECO:0007669"/>
    <property type="project" value="TreeGrafter"/>
</dbReference>
<comment type="caution">
    <text evidence="8">The sequence shown here is derived from an EMBL/GenBank/DDBJ whole genome shotgun (WGS) entry which is preliminary data.</text>
</comment>
<evidence type="ECO:0000256" key="2">
    <source>
        <dbReference type="ARBA" id="ARBA00012695"/>
    </source>
</evidence>
<dbReference type="GO" id="GO:0005739">
    <property type="term" value="C:mitochondrion"/>
    <property type="evidence" value="ECO:0007669"/>
    <property type="project" value="TreeGrafter"/>
</dbReference>
<reference evidence="8 9" key="1">
    <citation type="journal article" date="2021" name="Nat. Commun.">
        <title>Genetic determinants of endophytism in the Arabidopsis root mycobiome.</title>
        <authorList>
            <person name="Mesny F."/>
            <person name="Miyauchi S."/>
            <person name="Thiergart T."/>
            <person name="Pickel B."/>
            <person name="Atanasova L."/>
            <person name="Karlsson M."/>
            <person name="Huettel B."/>
            <person name="Barry K.W."/>
            <person name="Haridas S."/>
            <person name="Chen C."/>
            <person name="Bauer D."/>
            <person name="Andreopoulos W."/>
            <person name="Pangilinan J."/>
            <person name="LaButti K."/>
            <person name="Riley R."/>
            <person name="Lipzen A."/>
            <person name="Clum A."/>
            <person name="Drula E."/>
            <person name="Henrissat B."/>
            <person name="Kohler A."/>
            <person name="Grigoriev I.V."/>
            <person name="Martin F.M."/>
            <person name="Hacquard S."/>
        </authorList>
    </citation>
    <scope>NUCLEOTIDE SEQUENCE [LARGE SCALE GENOMIC DNA]</scope>
    <source>
        <strain evidence="8 9">MPI-CAGE-CH-0241</strain>
    </source>
</reference>
<proteinExistence type="inferred from homology"/>
<dbReference type="InterPro" id="IPR015659">
    <property type="entry name" value="Proline_oxidase"/>
</dbReference>
<dbReference type="OrthoDB" id="5464at2759"/>
<keyword evidence="5" id="KW-0285">Flavoprotein</keyword>
<gene>
    <name evidence="8" type="ORF">B0T10DRAFT_74565</name>
</gene>
<evidence type="ECO:0000313" key="9">
    <source>
        <dbReference type="Proteomes" id="UP000777438"/>
    </source>
</evidence>